<dbReference type="GO" id="GO:0042773">
    <property type="term" value="P:ATP synthesis coupled electron transport"/>
    <property type="evidence" value="ECO:0007669"/>
    <property type="project" value="InterPro"/>
</dbReference>
<dbReference type="PRINTS" id="PR01435">
    <property type="entry name" value="NPOXDRDTASE5"/>
</dbReference>
<evidence type="ECO:0000256" key="2">
    <source>
        <dbReference type="ARBA" id="ARBA00022692"/>
    </source>
</evidence>
<feature type="transmembrane region" description="Helical" evidence="6">
    <location>
        <begin position="335"/>
        <end position="356"/>
    </location>
</feature>
<dbReference type="NCBIfam" id="NF005141">
    <property type="entry name" value="PRK06590.1"/>
    <property type="match status" value="1"/>
</dbReference>
<feature type="domain" description="NADH-Ubiquinone oxidoreductase (complex I) chain 5 N-terminal" evidence="8">
    <location>
        <begin position="67"/>
        <end position="117"/>
    </location>
</feature>
<dbReference type="InterPro" id="IPR001516">
    <property type="entry name" value="Proton_antipo_N"/>
</dbReference>
<dbReference type="GO" id="GO:0003954">
    <property type="term" value="F:NADH dehydrogenase activity"/>
    <property type="evidence" value="ECO:0007669"/>
    <property type="project" value="TreeGrafter"/>
</dbReference>
<dbReference type="GO" id="GO:0048038">
    <property type="term" value="F:quinone binding"/>
    <property type="evidence" value="ECO:0007669"/>
    <property type="project" value="UniProtKB-KW"/>
</dbReference>
<gene>
    <name evidence="9" type="ORF">SAMN04488109_5454</name>
</gene>
<feature type="transmembrane region" description="Helical" evidence="6">
    <location>
        <begin position="170"/>
        <end position="190"/>
    </location>
</feature>
<dbReference type="Pfam" id="PF00361">
    <property type="entry name" value="Proton_antipo_M"/>
    <property type="match status" value="1"/>
</dbReference>
<dbReference type="EMBL" id="FQWQ01000004">
    <property type="protein sequence ID" value="SHH79336.1"/>
    <property type="molecule type" value="Genomic_DNA"/>
</dbReference>
<reference evidence="9 10" key="1">
    <citation type="submission" date="2016-11" db="EMBL/GenBank/DDBJ databases">
        <authorList>
            <person name="Jaros S."/>
            <person name="Januszkiewicz K."/>
            <person name="Wedrychowicz H."/>
        </authorList>
    </citation>
    <scope>NUCLEOTIDE SEQUENCE [LARGE SCALE GENOMIC DNA]</scope>
    <source>
        <strain evidence="9 10">DSM 24574</strain>
    </source>
</reference>
<dbReference type="OrthoDB" id="9807568at2"/>
<dbReference type="GO" id="GO:0015990">
    <property type="term" value="P:electron transport coupled proton transport"/>
    <property type="evidence" value="ECO:0007669"/>
    <property type="project" value="TreeGrafter"/>
</dbReference>
<dbReference type="InterPro" id="IPR018393">
    <property type="entry name" value="NADHpl_OxRdtase_5_subgr"/>
</dbReference>
<dbReference type="AlphaFoldDB" id="A0A1M5VVS0"/>
<evidence type="ECO:0000313" key="10">
    <source>
        <dbReference type="Proteomes" id="UP000184212"/>
    </source>
</evidence>
<dbReference type="PANTHER" id="PTHR42829:SF2">
    <property type="entry name" value="NADH-UBIQUINONE OXIDOREDUCTASE CHAIN 5"/>
    <property type="match status" value="1"/>
</dbReference>
<name>A0A1M5VVS0_9BACT</name>
<feature type="transmembrane region" description="Helical" evidence="6">
    <location>
        <begin position="279"/>
        <end position="300"/>
    </location>
</feature>
<feature type="transmembrane region" description="Helical" evidence="6">
    <location>
        <begin position="417"/>
        <end position="440"/>
    </location>
</feature>
<dbReference type="STRING" id="947013.SAMN04488109_5454"/>
<dbReference type="GO" id="GO:0016020">
    <property type="term" value="C:membrane"/>
    <property type="evidence" value="ECO:0007669"/>
    <property type="project" value="UniProtKB-SubCell"/>
</dbReference>
<dbReference type="Gene3D" id="1.20.5.2700">
    <property type="match status" value="1"/>
</dbReference>
<dbReference type="InterPro" id="IPR003945">
    <property type="entry name" value="NU5C-like"/>
</dbReference>
<keyword evidence="4 6" id="KW-0472">Membrane</keyword>
<dbReference type="GO" id="GO:0012505">
    <property type="term" value="C:endomembrane system"/>
    <property type="evidence" value="ECO:0007669"/>
    <property type="project" value="UniProtKB-SubCell"/>
</dbReference>
<keyword evidence="2 5" id="KW-0812">Transmembrane</keyword>
<proteinExistence type="predicted"/>
<keyword evidence="3 6" id="KW-1133">Transmembrane helix</keyword>
<feature type="transmembrane region" description="Helical" evidence="6">
    <location>
        <begin position="376"/>
        <end position="397"/>
    </location>
</feature>
<feature type="transmembrane region" description="Helical" evidence="6">
    <location>
        <begin position="249"/>
        <end position="267"/>
    </location>
</feature>
<dbReference type="PANTHER" id="PTHR42829">
    <property type="entry name" value="NADH-UBIQUINONE OXIDOREDUCTASE CHAIN 5"/>
    <property type="match status" value="1"/>
</dbReference>
<evidence type="ECO:0000259" key="8">
    <source>
        <dbReference type="Pfam" id="PF00662"/>
    </source>
</evidence>
<dbReference type="NCBIfam" id="TIGR01974">
    <property type="entry name" value="NDH_I_L"/>
    <property type="match status" value="1"/>
</dbReference>
<feature type="transmembrane region" description="Helical" evidence="6">
    <location>
        <begin position="6"/>
        <end position="22"/>
    </location>
</feature>
<dbReference type="Pfam" id="PF00662">
    <property type="entry name" value="Proton_antipo_N"/>
    <property type="match status" value="1"/>
</dbReference>
<feature type="transmembrane region" description="Helical" evidence="6">
    <location>
        <begin position="506"/>
        <end position="528"/>
    </location>
</feature>
<evidence type="ECO:0000313" key="9">
    <source>
        <dbReference type="EMBL" id="SHH79336.1"/>
    </source>
</evidence>
<evidence type="ECO:0000256" key="1">
    <source>
        <dbReference type="ARBA" id="ARBA00004127"/>
    </source>
</evidence>
<feature type="transmembrane region" description="Helical" evidence="6">
    <location>
        <begin position="113"/>
        <end position="132"/>
    </location>
</feature>
<feature type="transmembrane region" description="Helical" evidence="6">
    <location>
        <begin position="307"/>
        <end position="329"/>
    </location>
</feature>
<organism evidence="9 10">
    <name type="scientific">Chryseolinea serpens</name>
    <dbReference type="NCBI Taxonomy" id="947013"/>
    <lineage>
        <taxon>Bacteria</taxon>
        <taxon>Pseudomonadati</taxon>
        <taxon>Bacteroidota</taxon>
        <taxon>Cytophagia</taxon>
        <taxon>Cytophagales</taxon>
        <taxon>Fulvivirgaceae</taxon>
        <taxon>Chryseolinea</taxon>
    </lineage>
</organism>
<protein>
    <submittedName>
        <fullName evidence="9">NADH dehydrogenase subunit L</fullName>
    </submittedName>
</protein>
<feature type="transmembrane region" description="Helical" evidence="6">
    <location>
        <begin position="210"/>
        <end position="228"/>
    </location>
</feature>
<evidence type="ECO:0000259" key="7">
    <source>
        <dbReference type="Pfam" id="PF00361"/>
    </source>
</evidence>
<keyword evidence="10" id="KW-1185">Reference proteome</keyword>
<dbReference type="GO" id="GO:0008137">
    <property type="term" value="F:NADH dehydrogenase (ubiquinone) activity"/>
    <property type="evidence" value="ECO:0007669"/>
    <property type="project" value="InterPro"/>
</dbReference>
<dbReference type="PRINTS" id="PR01434">
    <property type="entry name" value="NADHDHGNASE5"/>
</dbReference>
<feature type="transmembrane region" description="Helical" evidence="6">
    <location>
        <begin position="452"/>
        <end position="472"/>
    </location>
</feature>
<accession>A0A1M5VVS0</accession>
<evidence type="ECO:0000256" key="5">
    <source>
        <dbReference type="RuleBase" id="RU000320"/>
    </source>
</evidence>
<comment type="subcellular location">
    <subcellularLocation>
        <location evidence="1">Endomembrane system</location>
        <topology evidence="1">Multi-pass membrane protein</topology>
    </subcellularLocation>
    <subcellularLocation>
        <location evidence="5">Membrane</location>
        <topology evidence="5">Multi-pass membrane protein</topology>
    </subcellularLocation>
</comment>
<evidence type="ECO:0000256" key="3">
    <source>
        <dbReference type="ARBA" id="ARBA00022989"/>
    </source>
</evidence>
<sequence length="625" mass="68341">MKELLWLIPALPLAGALILILAGDKLSRAQAGWVGCGSVGLSAIITLLIGFEFLSSPHPYDQLLWSWMAVEGFHTEFAFHLDALSMVFLFVITFVGTLIHIYSTGFMADDDGFARFFAYLNLFVCAMLILVLADNLLLMYLGWEGVGLCSYLLIGFWYQEEKNGYAARKAFIVTRVGDTSMAIGLFMLFQAFGTLNIQELMTHASQTWQVGAHAAVVIAFLLLGGAVGKSAQLPLQTWLPDAMAGPSPVSALIHAATMVTAGVYLITRTHVIFELAPDAQMAVGIVGAVTLLLAGCSALTQYDLKRVLAYSTISQIGYMFLALGIGAWSAGIFHFMIHAFFKALLFLGAGAVIMLLHHEHDMFKMGGLRKKLPVIYWTFLIGSASLAAIPFVTAGFYSKDQILWLALAGEKGNPVFYAAALGGAFITSVYTFRMVFVTFFGHEHTHVGHDAGRSMTVPLIVLAVLSTIAGFIELPHTFGHVTLFSDFLNPVLPTVALKPELEHLEVLFQAIAAVVALSGVYIAYFFYVKQPDLPTVIKKAVPGLHHIWFTGWGFDALYNTLLVRPFVFLSTLNKNDVVDKVYGGMVTFTQYCNGVLVRTQSGMMRWYVMGIVIGAILMLTLGLML</sequence>
<feature type="transmembrane region" description="Helical" evidence="6">
    <location>
        <begin position="138"/>
        <end position="158"/>
    </location>
</feature>
<feature type="transmembrane region" description="Helical" evidence="6">
    <location>
        <begin position="606"/>
        <end position="624"/>
    </location>
</feature>
<dbReference type="InterPro" id="IPR001750">
    <property type="entry name" value="ND/Mrp_TM"/>
</dbReference>
<feature type="transmembrane region" description="Helical" evidence="6">
    <location>
        <begin position="34"/>
        <end position="57"/>
    </location>
</feature>
<dbReference type="RefSeq" id="WP_073140908.1">
    <property type="nucleotide sequence ID" value="NZ_FQWQ01000004.1"/>
</dbReference>
<feature type="transmembrane region" description="Helical" evidence="6">
    <location>
        <begin position="77"/>
        <end position="101"/>
    </location>
</feature>
<dbReference type="Proteomes" id="UP000184212">
    <property type="component" value="Unassembled WGS sequence"/>
</dbReference>
<evidence type="ECO:0000256" key="6">
    <source>
        <dbReference type="SAM" id="Phobius"/>
    </source>
</evidence>
<feature type="domain" description="NADH:quinone oxidoreductase/Mrp antiporter transmembrane" evidence="7">
    <location>
        <begin position="133"/>
        <end position="411"/>
    </location>
</feature>
<evidence type="ECO:0000256" key="4">
    <source>
        <dbReference type="ARBA" id="ARBA00023136"/>
    </source>
</evidence>